<evidence type="ECO:0000256" key="4">
    <source>
        <dbReference type="ARBA" id="ARBA00022692"/>
    </source>
</evidence>
<evidence type="ECO:0000313" key="14">
    <source>
        <dbReference type="Ensembl" id="ENSCMMP00000018711.1"/>
    </source>
</evidence>
<feature type="compositionally biased region" description="Polar residues" evidence="11">
    <location>
        <begin position="468"/>
        <end position="478"/>
    </location>
</feature>
<proteinExistence type="inferred from homology"/>
<feature type="transmembrane region" description="Helical" evidence="12">
    <location>
        <begin position="233"/>
        <end position="257"/>
    </location>
</feature>
<evidence type="ECO:0000256" key="3">
    <source>
        <dbReference type="ARBA" id="ARBA00022427"/>
    </source>
</evidence>
<dbReference type="PANTHER" id="PTHR15923">
    <property type="entry name" value="TRANSMEMBRANE AND IMMUNOGLOBULIN DOMAIN-CONTAINING PROTEIN"/>
    <property type="match status" value="1"/>
</dbReference>
<feature type="compositionally biased region" description="Basic and acidic residues" evidence="11">
    <location>
        <begin position="585"/>
        <end position="604"/>
    </location>
</feature>
<comment type="similarity">
    <text evidence="2">Belongs to the immunoglobulin superfamily. LISCH7 family.</text>
</comment>
<reference evidence="14" key="2">
    <citation type="submission" date="2025-08" db="UniProtKB">
        <authorList>
            <consortium name="Ensembl"/>
        </authorList>
    </citation>
    <scope>IDENTIFICATION</scope>
</reference>
<dbReference type="Gene3D" id="2.60.40.10">
    <property type="entry name" value="Immunoglobulins"/>
    <property type="match status" value="1"/>
</dbReference>
<evidence type="ECO:0000256" key="2">
    <source>
        <dbReference type="ARBA" id="ARBA00009491"/>
    </source>
</evidence>
<dbReference type="InterPro" id="IPR013783">
    <property type="entry name" value="Ig-like_fold"/>
</dbReference>
<evidence type="ECO:0000256" key="11">
    <source>
        <dbReference type="SAM" id="MobiDB-lite"/>
    </source>
</evidence>
<dbReference type="Proteomes" id="UP000694556">
    <property type="component" value="Chromosome 1"/>
</dbReference>
<evidence type="ECO:0000256" key="8">
    <source>
        <dbReference type="ARBA" id="ARBA00023157"/>
    </source>
</evidence>
<dbReference type="GO" id="GO:0070506">
    <property type="term" value="F:high-density lipoprotein particle receptor activity"/>
    <property type="evidence" value="ECO:0007669"/>
    <property type="project" value="TreeGrafter"/>
</dbReference>
<keyword evidence="5" id="KW-0965">Cell junction</keyword>
<comment type="subcellular location">
    <subcellularLocation>
        <location evidence="1">Cell junction</location>
        <location evidence="1">Tight junction</location>
    </subcellularLocation>
    <subcellularLocation>
        <location evidence="10">Endomembrane system</location>
        <topology evidence="10">Single-pass type I membrane protein</topology>
    </subcellularLocation>
</comment>
<feature type="compositionally biased region" description="Basic and acidic residues" evidence="11">
    <location>
        <begin position="568"/>
        <end position="577"/>
    </location>
</feature>
<feature type="compositionally biased region" description="Basic and acidic residues" evidence="11">
    <location>
        <begin position="481"/>
        <end position="495"/>
    </location>
</feature>
<dbReference type="PROSITE" id="PS50835">
    <property type="entry name" value="IG_LIKE"/>
    <property type="match status" value="1"/>
</dbReference>
<evidence type="ECO:0000256" key="6">
    <source>
        <dbReference type="ARBA" id="ARBA00022989"/>
    </source>
</evidence>
<feature type="compositionally biased region" description="Gly residues" evidence="11">
    <location>
        <begin position="40"/>
        <end position="68"/>
    </location>
</feature>
<keyword evidence="15" id="KW-1185">Reference proteome</keyword>
<feature type="compositionally biased region" description="Basic and acidic residues" evidence="11">
    <location>
        <begin position="418"/>
        <end position="440"/>
    </location>
</feature>
<sequence length="613" mass="68171">MYKYICVLYVYVICIYFKAAPEAVRPVSARPGAEEEEEAGAGGREGTGGTGRGGPGPDPAGAGGRGGGGGRSPAMALLPACLLLACLPAGCLSLLVTVQDTERYTTLFASVILKCDYSTSAQLQDVVVTWRFKSFCKDPIFDYYSASYQAGLALGQDPSDDCNDSQRKVRVVIQKYGQNEPVLGVDYRQRKITIQNRADLVVSEVMWWDHGVYYCTVEAPGDTSGDPDKEVKLIVLHWLTVLLIVLGGLILLLLIGICWCQCCPQYCCCHIRCVCCPTRCCCNEEALERHRFVKRAQALAPWMSPNVFYGGGDRNSQLSTYQLNPLLQRDVSLHNSLPLAQPPAQLAPNKGVLDYLESEIQKLSLSQPQPPPHQRQAVQPSLLSSLGSDVVPHSLTGPPPPLADRIPSSHGGSNSSRPPRDARSPRPWDTAAENRRENRRWPLPSSGDSRSSYSREPRDRQREDYPQRQRTGGYTSRAQHSRRDASPPRRTERGKSSSSSCSFYSEEPRERPGHHRGGRREYQQHAGRSNSSGQRRHSYSPPSRRGSWSSSEEHDHVPVTNRRRRNRSRDWPEDKPPSYRSLEIIPDRDSKHRDGVGLRSDRGSSHSARSIVI</sequence>
<reference evidence="14" key="1">
    <citation type="submission" date="2018-09" db="EMBL/GenBank/DDBJ databases">
        <title>Common duck and Muscovy duck high density SNP chip.</title>
        <authorList>
            <person name="Vignal A."/>
            <person name="Thebault N."/>
            <person name="Warren W.C."/>
        </authorList>
    </citation>
    <scope>NUCLEOTIDE SEQUENCE [LARGE SCALE GENOMIC DNA]</scope>
</reference>
<evidence type="ECO:0000256" key="7">
    <source>
        <dbReference type="ARBA" id="ARBA00023136"/>
    </source>
</evidence>
<feature type="region of interest" description="Disordered" evidence="11">
    <location>
        <begin position="28"/>
        <end position="68"/>
    </location>
</feature>
<protein>
    <submittedName>
        <fullName evidence="14">Immunoglobulin like domain containing receptor 1</fullName>
    </submittedName>
</protein>
<dbReference type="InterPro" id="IPR036179">
    <property type="entry name" value="Ig-like_dom_sf"/>
</dbReference>
<dbReference type="InterPro" id="IPR008664">
    <property type="entry name" value="LISCH7"/>
</dbReference>
<dbReference type="AlphaFoldDB" id="A0A8C3CCG3"/>
<dbReference type="GO" id="GO:0012505">
    <property type="term" value="C:endomembrane system"/>
    <property type="evidence" value="ECO:0007669"/>
    <property type="project" value="UniProtKB-SubCell"/>
</dbReference>
<evidence type="ECO:0000256" key="1">
    <source>
        <dbReference type="ARBA" id="ARBA00004435"/>
    </source>
</evidence>
<feature type="region of interest" description="Disordered" evidence="11">
    <location>
        <begin position="386"/>
        <end position="613"/>
    </location>
</feature>
<keyword evidence="7 12" id="KW-0472">Membrane</keyword>
<evidence type="ECO:0000313" key="15">
    <source>
        <dbReference type="Proteomes" id="UP000694556"/>
    </source>
</evidence>
<dbReference type="Ensembl" id="ENSCMMT00000020532.1">
    <property type="protein sequence ID" value="ENSCMMP00000018711.1"/>
    <property type="gene ID" value="ENSCMMG00000011821.1"/>
</dbReference>
<keyword evidence="8" id="KW-1015">Disulfide bond</keyword>
<feature type="compositionally biased region" description="Low complexity" evidence="11">
    <location>
        <begin position="539"/>
        <end position="550"/>
    </location>
</feature>
<feature type="transmembrane region" description="Helical" evidence="12">
    <location>
        <begin position="76"/>
        <end position="98"/>
    </location>
</feature>
<dbReference type="Pfam" id="PF05624">
    <property type="entry name" value="LSR"/>
    <property type="match status" value="1"/>
</dbReference>
<keyword evidence="9" id="KW-0393">Immunoglobulin domain</keyword>
<dbReference type="InterPro" id="IPR007110">
    <property type="entry name" value="Ig-like_dom"/>
</dbReference>
<keyword evidence="6 12" id="KW-1133">Transmembrane helix</keyword>
<dbReference type="SUPFAM" id="SSF48726">
    <property type="entry name" value="Immunoglobulin"/>
    <property type="match status" value="1"/>
</dbReference>
<dbReference type="GO" id="GO:0005923">
    <property type="term" value="C:bicellular tight junction"/>
    <property type="evidence" value="ECO:0007669"/>
    <property type="project" value="UniProtKB-SubCell"/>
</dbReference>
<feature type="compositionally biased region" description="Basic and acidic residues" evidence="11">
    <location>
        <begin position="453"/>
        <end position="467"/>
    </location>
</feature>
<accession>A0A8C3CCG3</accession>
<evidence type="ECO:0000256" key="10">
    <source>
        <dbReference type="ARBA" id="ARBA00046288"/>
    </source>
</evidence>
<name>A0A8C3CCG3_CAIMO</name>
<evidence type="ECO:0000259" key="13">
    <source>
        <dbReference type="PROSITE" id="PS50835"/>
    </source>
</evidence>
<dbReference type="PANTHER" id="PTHR15923:SF3">
    <property type="entry name" value="IMMUNOGLOBULIN-LIKE DOMAIN-CONTAINING RECEPTOR 1"/>
    <property type="match status" value="1"/>
</dbReference>
<dbReference type="InterPro" id="IPR051874">
    <property type="entry name" value="Ig-like_domain-LISCH7"/>
</dbReference>
<evidence type="ECO:0000256" key="12">
    <source>
        <dbReference type="SAM" id="Phobius"/>
    </source>
</evidence>
<dbReference type="GO" id="GO:0005886">
    <property type="term" value="C:plasma membrane"/>
    <property type="evidence" value="ECO:0007669"/>
    <property type="project" value="TreeGrafter"/>
</dbReference>
<evidence type="ECO:0000256" key="5">
    <source>
        <dbReference type="ARBA" id="ARBA00022949"/>
    </source>
</evidence>
<keyword evidence="4 12" id="KW-0812">Transmembrane</keyword>
<organism evidence="14 15">
    <name type="scientific">Cairina moschata</name>
    <name type="common">Muscovy duck</name>
    <dbReference type="NCBI Taxonomy" id="8855"/>
    <lineage>
        <taxon>Eukaryota</taxon>
        <taxon>Metazoa</taxon>
        <taxon>Chordata</taxon>
        <taxon>Craniata</taxon>
        <taxon>Vertebrata</taxon>
        <taxon>Euteleostomi</taxon>
        <taxon>Archelosauria</taxon>
        <taxon>Archosauria</taxon>
        <taxon>Dinosauria</taxon>
        <taxon>Saurischia</taxon>
        <taxon>Theropoda</taxon>
        <taxon>Coelurosauria</taxon>
        <taxon>Aves</taxon>
        <taxon>Neognathae</taxon>
        <taxon>Galloanserae</taxon>
        <taxon>Anseriformes</taxon>
        <taxon>Anatidae</taxon>
        <taxon>Anatinae</taxon>
        <taxon>Cairina</taxon>
    </lineage>
</organism>
<feature type="compositionally biased region" description="Low complexity" evidence="11">
    <location>
        <begin position="496"/>
        <end position="505"/>
    </location>
</feature>
<feature type="domain" description="Ig-like" evidence="13">
    <location>
        <begin position="73"/>
        <end position="232"/>
    </location>
</feature>
<keyword evidence="3" id="KW-0796">Tight junction</keyword>
<reference evidence="14" key="3">
    <citation type="submission" date="2025-09" db="UniProtKB">
        <authorList>
            <consortium name="Ensembl"/>
        </authorList>
    </citation>
    <scope>IDENTIFICATION</scope>
</reference>
<evidence type="ECO:0000256" key="9">
    <source>
        <dbReference type="ARBA" id="ARBA00023319"/>
    </source>
</evidence>